<feature type="domain" description="Response regulatory" evidence="7">
    <location>
        <begin position="21"/>
        <end position="139"/>
    </location>
</feature>
<dbReference type="GO" id="GO:0006355">
    <property type="term" value="P:regulation of DNA-templated transcription"/>
    <property type="evidence" value="ECO:0007669"/>
    <property type="project" value="InterPro"/>
</dbReference>
<dbReference type="Proteomes" id="UP000001601">
    <property type="component" value="Unassembled WGS sequence"/>
</dbReference>
<evidence type="ECO:0000256" key="1">
    <source>
        <dbReference type="ARBA" id="ARBA00022553"/>
    </source>
</evidence>
<dbReference type="CDD" id="cd06170">
    <property type="entry name" value="LuxR_C_like"/>
    <property type="match status" value="1"/>
</dbReference>
<feature type="domain" description="HTH luxR-type" evidence="6">
    <location>
        <begin position="162"/>
        <end position="227"/>
    </location>
</feature>
<proteinExistence type="predicted"/>
<dbReference type="InterPro" id="IPR000792">
    <property type="entry name" value="Tscrpt_reg_LuxR_C"/>
</dbReference>
<dbReference type="InterPro" id="IPR058245">
    <property type="entry name" value="NreC/VraR/RcsB-like_REC"/>
</dbReference>
<keyword evidence="3" id="KW-0238">DNA-binding</keyword>
<organism evidence="8 9">
    <name type="scientific">Leeuwenhoekiella blandensis (strain CECT 7118 / CCUG 51940 / KCTC 22103 / MED217)</name>
    <name type="common">Flavobacterium sp. (strain MED217)</name>
    <dbReference type="NCBI Taxonomy" id="398720"/>
    <lineage>
        <taxon>Bacteria</taxon>
        <taxon>Pseudomonadati</taxon>
        <taxon>Bacteroidota</taxon>
        <taxon>Flavobacteriia</taxon>
        <taxon>Flavobacteriales</taxon>
        <taxon>Flavobacteriaceae</taxon>
        <taxon>Leeuwenhoekiella</taxon>
    </lineage>
</organism>
<dbReference type="Pfam" id="PF00072">
    <property type="entry name" value="Response_reg"/>
    <property type="match status" value="1"/>
</dbReference>
<dbReference type="InterPro" id="IPR001789">
    <property type="entry name" value="Sig_transdc_resp-reg_receiver"/>
</dbReference>
<evidence type="ECO:0000259" key="7">
    <source>
        <dbReference type="PROSITE" id="PS50110"/>
    </source>
</evidence>
<gene>
    <name evidence="8" type="ORF">MED217_08670</name>
</gene>
<keyword evidence="9" id="KW-1185">Reference proteome</keyword>
<dbReference type="Pfam" id="PF00196">
    <property type="entry name" value="GerE"/>
    <property type="match status" value="1"/>
</dbReference>
<evidence type="ECO:0000256" key="2">
    <source>
        <dbReference type="ARBA" id="ARBA00023015"/>
    </source>
</evidence>
<dbReference type="PROSITE" id="PS50110">
    <property type="entry name" value="RESPONSE_REGULATORY"/>
    <property type="match status" value="1"/>
</dbReference>
<dbReference type="GO" id="GO:0003677">
    <property type="term" value="F:DNA binding"/>
    <property type="evidence" value="ECO:0007669"/>
    <property type="project" value="UniProtKB-KW"/>
</dbReference>
<comment type="caution">
    <text evidence="8">The sequence shown here is derived from an EMBL/GenBank/DDBJ whole genome shotgun (WGS) entry which is preliminary data.</text>
</comment>
<dbReference type="SUPFAM" id="SSF52172">
    <property type="entry name" value="CheY-like"/>
    <property type="match status" value="1"/>
</dbReference>
<dbReference type="PROSITE" id="PS50043">
    <property type="entry name" value="HTH_LUXR_2"/>
    <property type="match status" value="1"/>
</dbReference>
<dbReference type="InterPro" id="IPR039420">
    <property type="entry name" value="WalR-like"/>
</dbReference>
<evidence type="ECO:0000313" key="9">
    <source>
        <dbReference type="Proteomes" id="UP000001601"/>
    </source>
</evidence>
<dbReference type="InterPro" id="IPR011006">
    <property type="entry name" value="CheY-like_superfamily"/>
</dbReference>
<evidence type="ECO:0000313" key="8">
    <source>
        <dbReference type="EMBL" id="EAQ48607.1"/>
    </source>
</evidence>
<dbReference type="HOGENOM" id="CLU_000445_90_1_10"/>
<dbReference type="EMBL" id="AANC01000007">
    <property type="protein sequence ID" value="EAQ48607.1"/>
    <property type="molecule type" value="Genomic_DNA"/>
</dbReference>
<protein>
    <submittedName>
        <fullName evidence="8">Uncharacterized protein</fullName>
    </submittedName>
</protein>
<dbReference type="Gene3D" id="3.40.50.2300">
    <property type="match status" value="1"/>
</dbReference>
<name>A3XPB6_LEEBM</name>
<dbReference type="eggNOG" id="COG2197">
    <property type="taxonomic scope" value="Bacteria"/>
</dbReference>
<evidence type="ECO:0000256" key="4">
    <source>
        <dbReference type="ARBA" id="ARBA00023163"/>
    </source>
</evidence>
<keyword evidence="2" id="KW-0805">Transcription regulation</keyword>
<dbReference type="PANTHER" id="PTHR43214">
    <property type="entry name" value="TWO-COMPONENT RESPONSE REGULATOR"/>
    <property type="match status" value="1"/>
</dbReference>
<dbReference type="AlphaFoldDB" id="A3XPB6"/>
<evidence type="ECO:0000259" key="6">
    <source>
        <dbReference type="PROSITE" id="PS50043"/>
    </source>
</evidence>
<reference evidence="8 9" key="1">
    <citation type="journal article" date="2007" name="Nature">
        <title>Light stimulates growth of proteorhodopsin-containing marine Flavobacteria.</title>
        <authorList>
            <person name="Gomez-Consarnau L."/>
            <person name="Gonzalez J.M."/>
            <person name="Coll-Llado M."/>
            <person name="Gourdon P."/>
            <person name="Pascher T."/>
            <person name="Neutze R."/>
            <person name="Pedros-Alio C."/>
            <person name="Pinhassi J."/>
        </authorList>
    </citation>
    <scope>NUCLEOTIDE SEQUENCE [LARGE SCALE GENOMIC DNA]</scope>
    <source>
        <strain evidence="8 9">MED217</strain>
    </source>
</reference>
<dbReference type="PRINTS" id="PR00038">
    <property type="entry name" value="HTHLUXR"/>
</dbReference>
<dbReference type="GO" id="GO:0000160">
    <property type="term" value="P:phosphorelay signal transduction system"/>
    <property type="evidence" value="ECO:0007669"/>
    <property type="project" value="InterPro"/>
</dbReference>
<dbReference type="CDD" id="cd17535">
    <property type="entry name" value="REC_NarL-like"/>
    <property type="match status" value="1"/>
</dbReference>
<keyword evidence="1 5" id="KW-0597">Phosphoprotein</keyword>
<accession>A3XPB6</accession>
<evidence type="ECO:0000256" key="3">
    <source>
        <dbReference type="ARBA" id="ARBA00023125"/>
    </source>
</evidence>
<feature type="modified residue" description="4-aspartylphosphate" evidence="5">
    <location>
        <position position="74"/>
    </location>
</feature>
<dbReference type="SMART" id="SM00421">
    <property type="entry name" value="HTH_LUXR"/>
    <property type="match status" value="1"/>
</dbReference>
<sequence length="231" mass="26071">MTTFSKEVNQTNKTISMENCIVGVVDDHVLFAQSLQGLINSFDGFEVALMARNGNDLINKLSTVNKEPSIILLDINMPIMNGFETIAWLNENKPNIKVITLSMDDDEETIIKMLKAGSKGYLLKDIHPDTLHLALTEVLTKGHFYTDNVTTALLRGVSKKDEESLLENFSSRELEFMELACSDKTYKEIANEMCLSPKTIDNYRDTLFKKLEVKSRIGLVLYALKNKIVNN</sequence>
<dbReference type="SMART" id="SM00448">
    <property type="entry name" value="REC"/>
    <property type="match status" value="1"/>
</dbReference>
<dbReference type="InterPro" id="IPR016032">
    <property type="entry name" value="Sig_transdc_resp-reg_C-effctor"/>
</dbReference>
<dbReference type="PANTHER" id="PTHR43214:SF41">
    <property type="entry name" value="NITRATE_NITRITE RESPONSE REGULATOR PROTEIN NARP"/>
    <property type="match status" value="1"/>
</dbReference>
<evidence type="ECO:0000256" key="5">
    <source>
        <dbReference type="PROSITE-ProRule" id="PRU00169"/>
    </source>
</evidence>
<keyword evidence="4" id="KW-0804">Transcription</keyword>
<dbReference type="STRING" id="398720.MED217_08670"/>
<dbReference type="SUPFAM" id="SSF46894">
    <property type="entry name" value="C-terminal effector domain of the bipartite response regulators"/>
    <property type="match status" value="1"/>
</dbReference>